<evidence type="ECO:0000256" key="2">
    <source>
        <dbReference type="SAM" id="Coils"/>
    </source>
</evidence>
<keyword evidence="5" id="KW-1185">Reference proteome</keyword>
<feature type="domain" description="HTH cro/C1-type" evidence="3">
    <location>
        <begin position="34"/>
        <end position="84"/>
    </location>
</feature>
<evidence type="ECO:0000259" key="3">
    <source>
        <dbReference type="PROSITE" id="PS50943"/>
    </source>
</evidence>
<evidence type="ECO:0000313" key="5">
    <source>
        <dbReference type="Proteomes" id="UP000321863"/>
    </source>
</evidence>
<dbReference type="PANTHER" id="PTHR46558:SF4">
    <property type="entry name" value="DNA-BIDING PHAGE PROTEIN"/>
    <property type="match status" value="1"/>
</dbReference>
<name>A0A511YN66_9FLAO</name>
<keyword evidence="2" id="KW-0175">Coiled coil</keyword>
<dbReference type="Pfam" id="PF01381">
    <property type="entry name" value="HTH_3"/>
    <property type="match status" value="1"/>
</dbReference>
<dbReference type="PROSITE" id="PS50943">
    <property type="entry name" value="HTH_CROC1"/>
    <property type="match status" value="1"/>
</dbReference>
<dbReference type="PANTHER" id="PTHR46558">
    <property type="entry name" value="TRACRIPTIONAL REGULATORY PROTEIN-RELATED-RELATED"/>
    <property type="match status" value="1"/>
</dbReference>
<dbReference type="SMART" id="SM00530">
    <property type="entry name" value="HTH_XRE"/>
    <property type="match status" value="1"/>
</dbReference>
<dbReference type="EMBL" id="BJYJ01000011">
    <property type="protein sequence ID" value="GEN76639.1"/>
    <property type="molecule type" value="Genomic_DNA"/>
</dbReference>
<evidence type="ECO:0000313" key="4">
    <source>
        <dbReference type="EMBL" id="GEN76639.1"/>
    </source>
</evidence>
<dbReference type="AlphaFoldDB" id="A0A511YN66"/>
<proteinExistence type="predicted"/>
<dbReference type="Gene3D" id="1.10.260.40">
    <property type="entry name" value="lambda repressor-like DNA-binding domains"/>
    <property type="match status" value="1"/>
</dbReference>
<feature type="coiled-coil region" evidence="2">
    <location>
        <begin position="86"/>
        <end position="113"/>
    </location>
</feature>
<accession>A0A511YN66</accession>
<dbReference type="SUPFAM" id="SSF47413">
    <property type="entry name" value="lambda repressor-like DNA-binding domains"/>
    <property type="match status" value="1"/>
</dbReference>
<dbReference type="Proteomes" id="UP000321863">
    <property type="component" value="Unassembled WGS sequence"/>
</dbReference>
<sequence length="115" mass="13699">MLVKNFRKPKIYGMHKWELEQLTYQIGKLFQLHRLRKGLSQFQIGNELDLSSNHIGRMERGKTNPTIGIISKLCNFLEIDLLVLFKKLDNKELQEIEKEIDDLQKKFKNQNKRKS</sequence>
<keyword evidence="1" id="KW-0238">DNA-binding</keyword>
<gene>
    <name evidence="4" type="ORF">CHA01nite_23790</name>
</gene>
<dbReference type="GO" id="GO:0003677">
    <property type="term" value="F:DNA binding"/>
    <property type="evidence" value="ECO:0007669"/>
    <property type="project" value="UniProtKB-KW"/>
</dbReference>
<comment type="caution">
    <text evidence="4">The sequence shown here is derived from an EMBL/GenBank/DDBJ whole genome shotgun (WGS) entry which is preliminary data.</text>
</comment>
<organism evidence="4 5">
    <name type="scientific">Chryseobacterium hagamense</name>
    <dbReference type="NCBI Taxonomy" id="395935"/>
    <lineage>
        <taxon>Bacteria</taxon>
        <taxon>Pseudomonadati</taxon>
        <taxon>Bacteroidota</taxon>
        <taxon>Flavobacteriia</taxon>
        <taxon>Flavobacteriales</taxon>
        <taxon>Weeksellaceae</taxon>
        <taxon>Chryseobacterium group</taxon>
        <taxon>Chryseobacterium</taxon>
    </lineage>
</organism>
<dbReference type="InterPro" id="IPR001387">
    <property type="entry name" value="Cro/C1-type_HTH"/>
</dbReference>
<evidence type="ECO:0000256" key="1">
    <source>
        <dbReference type="ARBA" id="ARBA00023125"/>
    </source>
</evidence>
<reference evidence="4 5" key="1">
    <citation type="submission" date="2019-07" db="EMBL/GenBank/DDBJ databases">
        <title>Whole genome shotgun sequence of Chryseobacterium hagamense NBRC 105253.</title>
        <authorList>
            <person name="Hosoyama A."/>
            <person name="Uohara A."/>
            <person name="Ohji S."/>
            <person name="Ichikawa N."/>
        </authorList>
    </citation>
    <scope>NUCLEOTIDE SEQUENCE [LARGE SCALE GENOMIC DNA]</scope>
    <source>
        <strain evidence="4 5">NBRC 105253</strain>
    </source>
</reference>
<dbReference type="InterPro" id="IPR010982">
    <property type="entry name" value="Lambda_DNA-bd_dom_sf"/>
</dbReference>
<protein>
    <recommendedName>
        <fullName evidence="3">HTH cro/C1-type domain-containing protein</fullName>
    </recommendedName>
</protein>
<dbReference type="CDD" id="cd00093">
    <property type="entry name" value="HTH_XRE"/>
    <property type="match status" value="1"/>
</dbReference>